<gene>
    <name evidence="1" type="ORF">CEXT_345471</name>
</gene>
<evidence type="ECO:0000313" key="2">
    <source>
        <dbReference type="Proteomes" id="UP001054945"/>
    </source>
</evidence>
<name>A0AAV4R628_CAEEX</name>
<sequence length="126" mass="14650">MKIRVPSDCKEHMLDEWEQLNSHVLAEKLDTYGSLYPVIFSSKYTYYDLATKRCMFSDTGANRYIAGDCMYNSFKENGIFLKTRRHDVTLADGITSRENLLVILPVTIKGRTFEIEYIIRNGLHKD</sequence>
<reference evidence="1 2" key="1">
    <citation type="submission" date="2021-06" db="EMBL/GenBank/DDBJ databases">
        <title>Caerostris extrusa draft genome.</title>
        <authorList>
            <person name="Kono N."/>
            <person name="Arakawa K."/>
        </authorList>
    </citation>
    <scope>NUCLEOTIDE SEQUENCE [LARGE SCALE GENOMIC DNA]</scope>
</reference>
<dbReference type="EMBL" id="BPLR01007289">
    <property type="protein sequence ID" value="GIY15842.1"/>
    <property type="molecule type" value="Genomic_DNA"/>
</dbReference>
<accession>A0AAV4R628</accession>
<comment type="caution">
    <text evidence="1">The sequence shown here is derived from an EMBL/GenBank/DDBJ whole genome shotgun (WGS) entry which is preliminary data.</text>
</comment>
<keyword evidence="2" id="KW-1185">Reference proteome</keyword>
<evidence type="ECO:0000313" key="1">
    <source>
        <dbReference type="EMBL" id="GIY15842.1"/>
    </source>
</evidence>
<protein>
    <submittedName>
        <fullName evidence="1">Uncharacterized protein</fullName>
    </submittedName>
</protein>
<organism evidence="1 2">
    <name type="scientific">Caerostris extrusa</name>
    <name type="common">Bark spider</name>
    <name type="synonym">Caerostris bankana</name>
    <dbReference type="NCBI Taxonomy" id="172846"/>
    <lineage>
        <taxon>Eukaryota</taxon>
        <taxon>Metazoa</taxon>
        <taxon>Ecdysozoa</taxon>
        <taxon>Arthropoda</taxon>
        <taxon>Chelicerata</taxon>
        <taxon>Arachnida</taxon>
        <taxon>Araneae</taxon>
        <taxon>Araneomorphae</taxon>
        <taxon>Entelegynae</taxon>
        <taxon>Araneoidea</taxon>
        <taxon>Araneidae</taxon>
        <taxon>Caerostris</taxon>
    </lineage>
</organism>
<proteinExistence type="predicted"/>
<dbReference type="Proteomes" id="UP001054945">
    <property type="component" value="Unassembled WGS sequence"/>
</dbReference>
<dbReference type="AlphaFoldDB" id="A0AAV4R628"/>